<evidence type="ECO:0000313" key="2">
    <source>
        <dbReference type="Proteomes" id="UP001434883"/>
    </source>
</evidence>
<evidence type="ECO:0000313" key="1">
    <source>
        <dbReference type="EMBL" id="MEQ2216305.1"/>
    </source>
</evidence>
<accession>A0ABV0S7Y3</accession>
<gene>
    <name evidence="1" type="ORF">XENOCAPTIV_014066</name>
</gene>
<sequence>MFLRPIQAAAGLLAERLFFSFLLFGTSGTFEKLRRTFSKHIQVHFRPNQTLRQRLFHLMDQIPKQKSKCHSTGKTGLQNTFKTEKGAKCGKADFILRLFTHFFQPCQEVWITLNIA</sequence>
<reference evidence="1 2" key="1">
    <citation type="submission" date="2021-06" db="EMBL/GenBank/DDBJ databases">
        <authorList>
            <person name="Palmer J.M."/>
        </authorList>
    </citation>
    <scope>NUCLEOTIDE SEQUENCE [LARGE SCALE GENOMIC DNA]</scope>
    <source>
        <strain evidence="1 2">XC_2019</strain>
        <tissue evidence="1">Muscle</tissue>
    </source>
</reference>
<dbReference type="Proteomes" id="UP001434883">
    <property type="component" value="Unassembled WGS sequence"/>
</dbReference>
<comment type="caution">
    <text evidence="1">The sequence shown here is derived from an EMBL/GenBank/DDBJ whole genome shotgun (WGS) entry which is preliminary data.</text>
</comment>
<name>A0ABV0S7Y3_9TELE</name>
<organism evidence="1 2">
    <name type="scientific">Xenoophorus captivus</name>
    <dbReference type="NCBI Taxonomy" id="1517983"/>
    <lineage>
        <taxon>Eukaryota</taxon>
        <taxon>Metazoa</taxon>
        <taxon>Chordata</taxon>
        <taxon>Craniata</taxon>
        <taxon>Vertebrata</taxon>
        <taxon>Euteleostomi</taxon>
        <taxon>Actinopterygii</taxon>
        <taxon>Neopterygii</taxon>
        <taxon>Teleostei</taxon>
        <taxon>Neoteleostei</taxon>
        <taxon>Acanthomorphata</taxon>
        <taxon>Ovalentaria</taxon>
        <taxon>Atherinomorphae</taxon>
        <taxon>Cyprinodontiformes</taxon>
        <taxon>Goodeidae</taxon>
        <taxon>Xenoophorus</taxon>
    </lineage>
</organism>
<proteinExistence type="predicted"/>
<keyword evidence="2" id="KW-1185">Reference proteome</keyword>
<dbReference type="EMBL" id="JAHRIN010070142">
    <property type="protein sequence ID" value="MEQ2216305.1"/>
    <property type="molecule type" value="Genomic_DNA"/>
</dbReference>
<evidence type="ECO:0008006" key="3">
    <source>
        <dbReference type="Google" id="ProtNLM"/>
    </source>
</evidence>
<protein>
    <recommendedName>
        <fullName evidence="3">Secreted protein</fullName>
    </recommendedName>
</protein>